<keyword evidence="2" id="KW-1185">Reference proteome</keyword>
<protein>
    <submittedName>
        <fullName evidence="1">Uncharacterized protein</fullName>
    </submittedName>
</protein>
<evidence type="ECO:0000313" key="1">
    <source>
        <dbReference type="EMBL" id="OWZ11000.1"/>
    </source>
</evidence>
<dbReference type="OrthoDB" id="117820at2759"/>
<organism evidence="1 2">
    <name type="scientific">Phytophthora megakarya</name>
    <dbReference type="NCBI Taxonomy" id="4795"/>
    <lineage>
        <taxon>Eukaryota</taxon>
        <taxon>Sar</taxon>
        <taxon>Stramenopiles</taxon>
        <taxon>Oomycota</taxon>
        <taxon>Peronosporomycetes</taxon>
        <taxon>Peronosporales</taxon>
        <taxon>Peronosporaceae</taxon>
        <taxon>Phytophthora</taxon>
    </lineage>
</organism>
<dbReference type="Proteomes" id="UP000198211">
    <property type="component" value="Unassembled WGS sequence"/>
</dbReference>
<reference evidence="2" key="1">
    <citation type="submission" date="2017-03" db="EMBL/GenBank/DDBJ databases">
        <title>Phytopthora megakarya and P. palmivora, two closely related causual agents of cacao black pod achieved similar genome size and gene model numbers by different mechanisms.</title>
        <authorList>
            <person name="Ali S."/>
            <person name="Shao J."/>
            <person name="Larry D.J."/>
            <person name="Kronmiller B."/>
            <person name="Shen D."/>
            <person name="Strem M.D."/>
            <person name="Melnick R.L."/>
            <person name="Guiltinan M.J."/>
            <person name="Tyler B.M."/>
            <person name="Meinhardt L.W."/>
            <person name="Bailey B.A."/>
        </authorList>
    </citation>
    <scope>NUCLEOTIDE SEQUENCE [LARGE SCALE GENOMIC DNA]</scope>
    <source>
        <strain evidence="2">zdho120</strain>
    </source>
</reference>
<proteinExistence type="predicted"/>
<dbReference type="AlphaFoldDB" id="A0A225W2B2"/>
<dbReference type="EMBL" id="NBNE01002256">
    <property type="protein sequence ID" value="OWZ11000.1"/>
    <property type="molecule type" value="Genomic_DNA"/>
</dbReference>
<sequence length="125" mass="14365">MRLAGNKLMIHWVGPFRVVEALSHSFIIEHFIRSRLKLYADSSLEITEELVQHVSNQGLVLIVEKFCDFCFNDQLSHWELERLEEAENSWEGLEELFDDVPAKMAEFVAASNHAGLLADLEALHE</sequence>
<name>A0A225W2B2_9STRA</name>
<comment type="caution">
    <text evidence="1">The sequence shown here is derived from an EMBL/GenBank/DDBJ whole genome shotgun (WGS) entry which is preliminary data.</text>
</comment>
<accession>A0A225W2B2</accession>
<gene>
    <name evidence="1" type="ORF">PHMEG_00016045</name>
</gene>
<evidence type="ECO:0000313" key="2">
    <source>
        <dbReference type="Proteomes" id="UP000198211"/>
    </source>
</evidence>